<dbReference type="InterPro" id="IPR011234">
    <property type="entry name" value="Fumarylacetoacetase-like_C"/>
</dbReference>
<keyword evidence="1 2" id="KW-0479">Metal-binding</keyword>
<dbReference type="InterPro" id="IPR036663">
    <property type="entry name" value="Fumarylacetoacetase_C_sf"/>
</dbReference>
<dbReference type="Pfam" id="PF01557">
    <property type="entry name" value="FAA_hydrolase"/>
    <property type="match status" value="1"/>
</dbReference>
<dbReference type="RefSeq" id="WP_310276049.1">
    <property type="nucleotide sequence ID" value="NZ_JAVDXW010000001.1"/>
</dbReference>
<name>A0AAE3ZI39_9ACTN</name>
<dbReference type="InterPro" id="IPR005493">
    <property type="entry name" value="RraA/RraA-like"/>
</dbReference>
<dbReference type="CDD" id="cd16841">
    <property type="entry name" value="RraA_family"/>
    <property type="match status" value="1"/>
</dbReference>
<dbReference type="GO" id="GO:0046872">
    <property type="term" value="F:metal ion binding"/>
    <property type="evidence" value="ECO:0007669"/>
    <property type="project" value="UniProtKB-KW"/>
</dbReference>
<accession>A0AAE3ZI39</accession>
<evidence type="ECO:0000256" key="1">
    <source>
        <dbReference type="ARBA" id="ARBA00022723"/>
    </source>
</evidence>
<dbReference type="GO" id="GO:0003824">
    <property type="term" value="F:catalytic activity"/>
    <property type="evidence" value="ECO:0007669"/>
    <property type="project" value="InterPro"/>
</dbReference>
<comment type="cofactor">
    <cofactor evidence="2">
        <name>Mg(2+)</name>
        <dbReference type="ChEBI" id="CHEBI:18420"/>
    </cofactor>
</comment>
<keyword evidence="2" id="KW-0460">Magnesium</keyword>
<dbReference type="Pfam" id="PF03737">
    <property type="entry name" value="RraA-like"/>
    <property type="match status" value="1"/>
</dbReference>
<feature type="region of interest" description="Disordered" evidence="3">
    <location>
        <begin position="228"/>
        <end position="253"/>
    </location>
</feature>
<dbReference type="Proteomes" id="UP001180845">
    <property type="component" value="Unassembled WGS sequence"/>
</dbReference>
<evidence type="ECO:0000313" key="5">
    <source>
        <dbReference type="EMBL" id="MDR7303622.1"/>
    </source>
</evidence>
<dbReference type="InterPro" id="IPR036704">
    <property type="entry name" value="RraA/RraA-like_sf"/>
</dbReference>
<dbReference type="PANTHER" id="PTHR11820:SF112">
    <property type="entry name" value="FUMARYLACETOACETATE HYDROLASE FAMILY PROTEIN (AFU_ORTHOLOGUE AFUA_1G02370)-RELATED"/>
    <property type="match status" value="1"/>
</dbReference>
<protein>
    <submittedName>
        <fullName evidence="5">Regulator of RNase E activity RraA/2-keto-4-pentenoate hydratase/2-oxohepta-3-ene-1,7-dioic acid hydratase in catechol pathway</fullName>
    </submittedName>
</protein>
<evidence type="ECO:0000259" key="4">
    <source>
        <dbReference type="Pfam" id="PF01557"/>
    </source>
</evidence>
<reference evidence="5" key="1">
    <citation type="submission" date="2023-07" db="EMBL/GenBank/DDBJ databases">
        <title>Sequencing the genomes of 1000 actinobacteria strains.</title>
        <authorList>
            <person name="Klenk H.-P."/>
        </authorList>
    </citation>
    <scope>NUCLEOTIDE SEQUENCE</scope>
    <source>
        <strain evidence="5">DSM 45977</strain>
    </source>
</reference>
<dbReference type="SUPFAM" id="SSF89562">
    <property type="entry name" value="RraA-like"/>
    <property type="match status" value="1"/>
</dbReference>
<dbReference type="NCBIfam" id="NF006093">
    <property type="entry name" value="PRK08245.1"/>
    <property type="match status" value="1"/>
</dbReference>
<proteinExistence type="predicted"/>
<feature type="binding site" evidence="2">
    <location>
        <position position="372"/>
    </location>
    <ligand>
        <name>Mg(2+)</name>
        <dbReference type="ChEBI" id="CHEBI:18420"/>
    </ligand>
</feature>
<evidence type="ECO:0000256" key="2">
    <source>
        <dbReference type="PIRSR" id="PIRSR605493-1"/>
    </source>
</evidence>
<dbReference type="PANTHER" id="PTHR11820">
    <property type="entry name" value="ACYLPYRUVASE"/>
    <property type="match status" value="1"/>
</dbReference>
<sequence>MSDPITAATGYTPSKVIAVHLNYPSRAAERGRTPTHGSYFLKAPSSLAATGGDVPRPAGAELLGFEGEIALVIGTQARAVTPDQGWSHVGWVTAANDLGLYDMRYADSGSNVRSKSGDGFTPLGPDMLPAAELDPTRLRVRTWINGELAQSDTTDTLLFGFGELIADLSRLSTLHPGDVLLTGTPAGASVVTPGDVMEVEVDSVDLARPVSTRRLRSTVTEGPKLAEWGAQPKSDDALRAAAHGSTAADEQRDDAELMRRLSRVGVATLSAQLRKRGLNNVHIDGVHPAKQGESFAGRARTLRYVPLREDLFTTHGGGFNAQKQVIDTVAPGEVVVMEARGDASAGTIGDILALRAQVRGAAAVVTDGAVRDSVVTGDLDIPVFSGAAHPAVLGRRHVPWDSDVAIACGGTTVRPGDIVVGDDDGALVIPPDLADELADAAAEQERKEEFIAEQVRAGAGIEDLYPMNAQWEQAYEQWQHDTREQGSRGHG</sequence>
<dbReference type="AlphaFoldDB" id="A0AAE3ZI39"/>
<keyword evidence="6" id="KW-1185">Reference proteome</keyword>
<evidence type="ECO:0000256" key="3">
    <source>
        <dbReference type="SAM" id="MobiDB-lite"/>
    </source>
</evidence>
<evidence type="ECO:0000313" key="6">
    <source>
        <dbReference type="Proteomes" id="UP001180845"/>
    </source>
</evidence>
<dbReference type="EMBL" id="JAVDXW010000001">
    <property type="protein sequence ID" value="MDR7303622.1"/>
    <property type="molecule type" value="Genomic_DNA"/>
</dbReference>
<comment type="caution">
    <text evidence="5">The sequence shown here is derived from an EMBL/GenBank/DDBJ whole genome shotgun (WGS) entry which is preliminary data.</text>
</comment>
<dbReference type="NCBIfam" id="NF009399">
    <property type="entry name" value="PRK12764.1"/>
    <property type="match status" value="1"/>
</dbReference>
<feature type="domain" description="Fumarylacetoacetase-like C-terminal" evidence="4">
    <location>
        <begin position="15"/>
        <end position="202"/>
    </location>
</feature>
<organism evidence="5 6">
    <name type="scientific">Haloactinomyces albus</name>
    <dbReference type="NCBI Taxonomy" id="1352928"/>
    <lineage>
        <taxon>Bacteria</taxon>
        <taxon>Bacillati</taxon>
        <taxon>Actinomycetota</taxon>
        <taxon>Actinomycetes</taxon>
        <taxon>Actinopolysporales</taxon>
        <taxon>Actinopolysporaceae</taxon>
        <taxon>Haloactinomyces</taxon>
    </lineage>
</organism>
<feature type="binding site" evidence="2">
    <location>
        <begin position="349"/>
        <end position="352"/>
    </location>
    <ligand>
        <name>substrate</name>
    </ligand>
</feature>
<dbReference type="Gene3D" id="3.90.850.10">
    <property type="entry name" value="Fumarylacetoacetase-like, C-terminal domain"/>
    <property type="match status" value="1"/>
</dbReference>
<feature type="binding site" evidence="2">
    <location>
        <position position="371"/>
    </location>
    <ligand>
        <name>substrate</name>
    </ligand>
</feature>
<gene>
    <name evidence="5" type="ORF">JOF55_003803</name>
</gene>
<dbReference type="SUPFAM" id="SSF56529">
    <property type="entry name" value="FAH"/>
    <property type="match status" value="1"/>
</dbReference>
<dbReference type="Gene3D" id="3.50.30.40">
    <property type="entry name" value="Ribonuclease E inhibitor RraA/RraA-like"/>
    <property type="match status" value="1"/>
</dbReference>